<dbReference type="RefSeq" id="WP_338393317.1">
    <property type="nucleotide sequence ID" value="NZ_AP025314.1"/>
</dbReference>
<evidence type="ECO:0000313" key="1">
    <source>
        <dbReference type="EMBL" id="BDD08028.1"/>
    </source>
</evidence>
<proteinExistence type="predicted"/>
<evidence type="ECO:0000313" key="2">
    <source>
        <dbReference type="Proteomes" id="UP001348817"/>
    </source>
</evidence>
<name>A0AAU9CJ70_9BACT</name>
<gene>
    <name evidence="1" type="ORF">FUAX_04600</name>
</gene>
<reference evidence="1 2" key="1">
    <citation type="submission" date="2021-12" db="EMBL/GenBank/DDBJ databases">
        <title>Genome sequencing of bacteria with rrn-lacking chromosome and rrn-plasmid.</title>
        <authorList>
            <person name="Anda M."/>
            <person name="Iwasaki W."/>
        </authorList>
    </citation>
    <scope>NUCLEOTIDE SEQUENCE [LARGE SCALE GENOMIC DNA]</scope>
    <source>
        <strain evidence="1 2">DSM 100852</strain>
    </source>
</reference>
<dbReference type="EMBL" id="AP025314">
    <property type="protein sequence ID" value="BDD08028.1"/>
    <property type="molecule type" value="Genomic_DNA"/>
</dbReference>
<dbReference type="AlphaFoldDB" id="A0AAU9CJ70"/>
<protein>
    <recommendedName>
        <fullName evidence="3">Lipoprotein</fullName>
    </recommendedName>
</protein>
<organism evidence="1 2">
    <name type="scientific">Fulvitalea axinellae</name>
    <dbReference type="NCBI Taxonomy" id="1182444"/>
    <lineage>
        <taxon>Bacteria</taxon>
        <taxon>Pseudomonadati</taxon>
        <taxon>Bacteroidota</taxon>
        <taxon>Cytophagia</taxon>
        <taxon>Cytophagales</taxon>
        <taxon>Persicobacteraceae</taxon>
        <taxon>Fulvitalea</taxon>
    </lineage>
</organism>
<keyword evidence="2" id="KW-1185">Reference proteome</keyword>
<dbReference type="KEGG" id="fax:FUAX_04600"/>
<evidence type="ECO:0008006" key="3">
    <source>
        <dbReference type="Google" id="ProtNLM"/>
    </source>
</evidence>
<sequence length="151" mass="17429">MKKIFGLLLVFSAFISACDNKDEEDLLCMTPPSPFYFEVVDKTSGENLFEKGTFKFSMVDIINSETNERVSRRKYHLADNNLLLFTAPGWNTEKVNFSFKVGDKKIFDLYVDSSVLNENGCTFTRYNEVKITNANYKKVSEGWDHHKILID</sequence>
<accession>A0AAU9CJ70</accession>
<dbReference type="PROSITE" id="PS51257">
    <property type="entry name" value="PROKAR_LIPOPROTEIN"/>
    <property type="match status" value="1"/>
</dbReference>
<dbReference type="Proteomes" id="UP001348817">
    <property type="component" value="Chromosome"/>
</dbReference>